<name>A0A6C0K907_9ZZZZ</name>
<organism evidence="1">
    <name type="scientific">viral metagenome</name>
    <dbReference type="NCBI Taxonomy" id="1070528"/>
    <lineage>
        <taxon>unclassified sequences</taxon>
        <taxon>metagenomes</taxon>
        <taxon>organismal metagenomes</taxon>
    </lineage>
</organism>
<reference evidence="1" key="1">
    <citation type="journal article" date="2020" name="Nature">
        <title>Giant virus diversity and host interactions through global metagenomics.</title>
        <authorList>
            <person name="Schulz F."/>
            <person name="Roux S."/>
            <person name="Paez-Espino D."/>
            <person name="Jungbluth S."/>
            <person name="Walsh D.A."/>
            <person name="Denef V.J."/>
            <person name="McMahon K.D."/>
            <person name="Konstantinidis K.T."/>
            <person name="Eloe-Fadrosh E.A."/>
            <person name="Kyrpides N.C."/>
            <person name="Woyke T."/>
        </authorList>
    </citation>
    <scope>NUCLEOTIDE SEQUENCE</scope>
    <source>
        <strain evidence="1">GVMAG-S-1101182-85</strain>
    </source>
</reference>
<sequence>MSDVIYSNVIGSSQEEQVHWMVLLIDELHMYSIWTYILEYLEDSTA</sequence>
<dbReference type="AlphaFoldDB" id="A0A6C0K907"/>
<dbReference type="EMBL" id="MN740827">
    <property type="protein sequence ID" value="QHU13893.1"/>
    <property type="molecule type" value="Genomic_DNA"/>
</dbReference>
<proteinExistence type="predicted"/>
<protein>
    <submittedName>
        <fullName evidence="1">Uncharacterized protein</fullName>
    </submittedName>
</protein>
<accession>A0A6C0K907</accession>
<evidence type="ECO:0000313" key="1">
    <source>
        <dbReference type="EMBL" id="QHU13893.1"/>
    </source>
</evidence>